<proteinExistence type="predicted"/>
<accession>A0A9P8NW03</accession>
<dbReference type="GO" id="GO:0006357">
    <property type="term" value="P:regulation of transcription by RNA polymerase II"/>
    <property type="evidence" value="ECO:0007669"/>
    <property type="project" value="TreeGrafter"/>
</dbReference>
<name>A0A9P8NW03_9ASCO</name>
<dbReference type="InterPro" id="IPR009071">
    <property type="entry name" value="HMG_box_dom"/>
</dbReference>
<dbReference type="GO" id="GO:0005634">
    <property type="term" value="C:nucleus"/>
    <property type="evidence" value="ECO:0007669"/>
    <property type="project" value="UniProtKB-UniRule"/>
</dbReference>
<evidence type="ECO:0000256" key="1">
    <source>
        <dbReference type="ARBA" id="ARBA00023125"/>
    </source>
</evidence>
<dbReference type="OrthoDB" id="3990501at2759"/>
<dbReference type="GeneID" id="70239022"/>
<feature type="DNA-binding region" description="HMG box" evidence="2">
    <location>
        <begin position="51"/>
        <end position="117"/>
    </location>
</feature>
<evidence type="ECO:0000256" key="3">
    <source>
        <dbReference type="SAM" id="MobiDB-lite"/>
    </source>
</evidence>
<reference evidence="5" key="1">
    <citation type="journal article" date="2021" name="Open Biol.">
        <title>Shared evolutionary footprints suggest mitochondrial oxidative damage underlies multiple complex I losses in fungi.</title>
        <authorList>
            <person name="Schikora-Tamarit M.A."/>
            <person name="Marcet-Houben M."/>
            <person name="Nosek J."/>
            <person name="Gabaldon T."/>
        </authorList>
    </citation>
    <scope>NUCLEOTIDE SEQUENCE</scope>
    <source>
        <strain evidence="5">CBS6075</strain>
    </source>
</reference>
<dbReference type="EMBL" id="JAEUBE010000504">
    <property type="protein sequence ID" value="KAH3660472.1"/>
    <property type="molecule type" value="Genomic_DNA"/>
</dbReference>
<feature type="domain" description="HMG box" evidence="4">
    <location>
        <begin position="51"/>
        <end position="117"/>
    </location>
</feature>
<dbReference type="AlphaFoldDB" id="A0A9P8NW03"/>
<dbReference type="PROSITE" id="PS50118">
    <property type="entry name" value="HMG_BOX_2"/>
    <property type="match status" value="1"/>
</dbReference>
<dbReference type="RefSeq" id="XP_046058175.1">
    <property type="nucleotide sequence ID" value="XM_046208412.1"/>
</dbReference>
<keyword evidence="6" id="KW-1185">Reference proteome</keyword>
<reference evidence="5" key="2">
    <citation type="submission" date="2021-01" db="EMBL/GenBank/DDBJ databases">
        <authorList>
            <person name="Schikora-Tamarit M.A."/>
        </authorList>
    </citation>
    <scope>NUCLEOTIDE SEQUENCE</scope>
    <source>
        <strain evidence="5">CBS6075</strain>
    </source>
</reference>
<evidence type="ECO:0000313" key="6">
    <source>
        <dbReference type="Proteomes" id="UP000769157"/>
    </source>
</evidence>
<feature type="region of interest" description="Disordered" evidence="3">
    <location>
        <begin position="28"/>
        <end position="56"/>
    </location>
</feature>
<comment type="caution">
    <text evidence="5">The sequence shown here is derived from an EMBL/GenBank/DDBJ whole genome shotgun (WGS) entry which is preliminary data.</text>
</comment>
<dbReference type="Gene3D" id="1.10.30.10">
    <property type="entry name" value="High mobility group box domain"/>
    <property type="match status" value="2"/>
</dbReference>
<evidence type="ECO:0000313" key="5">
    <source>
        <dbReference type="EMBL" id="KAH3660472.1"/>
    </source>
</evidence>
<keyword evidence="2" id="KW-0539">Nucleus</keyword>
<dbReference type="InterPro" id="IPR036910">
    <property type="entry name" value="HMG_box_dom_sf"/>
</dbReference>
<dbReference type="Proteomes" id="UP000769157">
    <property type="component" value="Unassembled WGS sequence"/>
</dbReference>
<organism evidence="5 6">
    <name type="scientific">Ogataea philodendri</name>
    <dbReference type="NCBI Taxonomy" id="1378263"/>
    <lineage>
        <taxon>Eukaryota</taxon>
        <taxon>Fungi</taxon>
        <taxon>Dikarya</taxon>
        <taxon>Ascomycota</taxon>
        <taxon>Saccharomycotina</taxon>
        <taxon>Pichiomycetes</taxon>
        <taxon>Pichiales</taxon>
        <taxon>Pichiaceae</taxon>
        <taxon>Ogataea</taxon>
    </lineage>
</organism>
<dbReference type="SMART" id="SM00398">
    <property type="entry name" value="HMG"/>
    <property type="match status" value="1"/>
</dbReference>
<gene>
    <name evidence="5" type="ORF">OGAPHI_007058</name>
</gene>
<sequence>MFSLSIQRAPLLVFSRRFISTSFSVWNQNSDSIPEDQPSLSLKKVRDASKPKPPRSAYQSYISHRFATNQITGKKAPELMATFAKDWASGSDEIKQSFIEAHKKLKDQYTEELEAWKEKHLVRSPYINFIRSEYPKRITTDFQSNSAIIKELAEDWNSLTPEEKESYRSK</sequence>
<dbReference type="SUPFAM" id="SSF47095">
    <property type="entry name" value="HMG-box"/>
    <property type="match status" value="2"/>
</dbReference>
<evidence type="ECO:0000259" key="4">
    <source>
        <dbReference type="PROSITE" id="PS50118"/>
    </source>
</evidence>
<keyword evidence="1 2" id="KW-0238">DNA-binding</keyword>
<evidence type="ECO:0000256" key="2">
    <source>
        <dbReference type="PROSITE-ProRule" id="PRU00267"/>
    </source>
</evidence>
<dbReference type="Pfam" id="PF00505">
    <property type="entry name" value="HMG_box"/>
    <property type="match status" value="1"/>
</dbReference>
<dbReference type="PANTHER" id="PTHR48112">
    <property type="entry name" value="HIGH MOBILITY GROUP PROTEIN DSP1"/>
    <property type="match status" value="1"/>
</dbReference>
<protein>
    <recommendedName>
        <fullName evidence="4">HMG box domain-containing protein</fullName>
    </recommendedName>
</protein>
<dbReference type="PANTHER" id="PTHR48112:SF38">
    <property type="entry name" value="TRANSCRIPTION FACTOR A, MITOCHONDRIAL-LIKE PROTEIN"/>
    <property type="match status" value="1"/>
</dbReference>
<dbReference type="GO" id="GO:0003677">
    <property type="term" value="F:DNA binding"/>
    <property type="evidence" value="ECO:0007669"/>
    <property type="project" value="UniProtKB-UniRule"/>
</dbReference>
<dbReference type="InterPro" id="IPR050342">
    <property type="entry name" value="HMGB"/>
</dbReference>
<dbReference type="CDD" id="cd00084">
    <property type="entry name" value="HMG-box_SF"/>
    <property type="match status" value="1"/>
</dbReference>